<evidence type="ECO:0000313" key="3">
    <source>
        <dbReference type="Proteomes" id="UP000285844"/>
    </source>
</evidence>
<evidence type="ECO:0000313" key="2">
    <source>
        <dbReference type="EMBL" id="RHC11376.1"/>
    </source>
</evidence>
<sequence length="817" mass="95551">MRLEESIMHAIDGNAVLFLGAGFNSGAINFNDERFPLGNELCQRIIEDGNIDVSEDSEKDKEDLQYISERYLENNTKTDLINFLKKQFTCKKLSDAQEIISSINWKRIYTTNYDDTIEYASKIGEVQRDSIDPKKNYADVLRKKGAIIHINGYIGNVTEDDLDDTFKLLDRSYQRRTIPDSDIALTLSNDIKNAQCFIFIGYSLDYDLELQQIFVEGGMTKNKSVFITYNASNRTKHKIEKFGTLADIGIDEFANRIKDGNGLYKPKIGDYRLKLLNEMKSEDYMPSTSISDNSMTELFLKGNIKMENIFSAYSDKYTVKRTICEEIEKDILGKRQAIIIHSMMGNGKTVLLKQLAVDLCSKGRVFFLDDINSYIQDDLDYLSEQKGLKFIFVDNYTRIIDSEYARVLSNCAQSGMKFIFSVRSYMYDNSYHRFTDVFNIEANKIDIYNINMMNSNEQNRMLELLDTYSLWGKKAALTRQEKKKYISRKCHGEIKNIMLDLLNSQKAQKDIKELLEVLFNSQDVKEIILLSFICEIIDCNVTLDEIVLLLGKQARTASILKNVQINEFLDFDNNRLKLKSSVVAEYILHNMDYNDDVELIVSKIILVLNAHNHISRYEHMLRMIVSYSNLRMLFNRKEKSYSERITKIYEIAKSLEYFKENPFFWLQYAIAKMEVHDYQAAQIYLDNAESFRKKKHVTDSWQIDTIKGRFLLEKTMYDNNAKYAYENFDMAYHYLHDNNTTDIQYPLRQVSLFDKYYRQFYDGFSNSERNVFLMHCIDMQKLIKKNISSVGKMNTRELIRIDKMLTKIQNEMAKKSV</sequence>
<dbReference type="AlphaFoldDB" id="A0A413YQM7"/>
<dbReference type="Proteomes" id="UP000285844">
    <property type="component" value="Unassembled WGS sequence"/>
</dbReference>
<dbReference type="EMBL" id="QSHM01000023">
    <property type="protein sequence ID" value="RHC11376.1"/>
    <property type="molecule type" value="Genomic_DNA"/>
</dbReference>
<dbReference type="InterPro" id="IPR027417">
    <property type="entry name" value="P-loop_NTPase"/>
</dbReference>
<evidence type="ECO:0000259" key="1">
    <source>
        <dbReference type="Pfam" id="PF25199"/>
    </source>
</evidence>
<dbReference type="RefSeq" id="WP_118363055.1">
    <property type="nucleotide sequence ID" value="NZ_QSHM01000023.1"/>
</dbReference>
<feature type="domain" description="Novel STAND NTPase 5" evidence="1">
    <location>
        <begin position="309"/>
        <end position="424"/>
    </location>
</feature>
<accession>A0A413YQM7</accession>
<name>A0A413YQM7_9FIRM</name>
<dbReference type="SUPFAM" id="SSF52540">
    <property type="entry name" value="P-loop containing nucleoside triphosphate hydrolases"/>
    <property type="match status" value="1"/>
</dbReference>
<dbReference type="Pfam" id="PF13289">
    <property type="entry name" value="SIR2_2"/>
    <property type="match status" value="1"/>
</dbReference>
<comment type="caution">
    <text evidence="2">The sequence shown here is derived from an EMBL/GenBank/DDBJ whole genome shotgun (WGS) entry which is preliminary data.</text>
</comment>
<organism evidence="2 3">
    <name type="scientific">Lachnospira eligens</name>
    <dbReference type="NCBI Taxonomy" id="39485"/>
    <lineage>
        <taxon>Bacteria</taxon>
        <taxon>Bacillati</taxon>
        <taxon>Bacillota</taxon>
        <taxon>Clostridia</taxon>
        <taxon>Lachnospirales</taxon>
        <taxon>Lachnospiraceae</taxon>
        <taxon>Lachnospira</taxon>
    </lineage>
</organism>
<protein>
    <recommendedName>
        <fullName evidence="1">Novel STAND NTPase 5 domain-containing protein</fullName>
    </recommendedName>
</protein>
<proteinExistence type="predicted"/>
<dbReference type="InterPro" id="IPR057574">
    <property type="entry name" value="nSTAND_NTPase5_dom"/>
</dbReference>
<gene>
    <name evidence="2" type="ORF">DW858_13580</name>
</gene>
<reference evidence="2 3" key="1">
    <citation type="submission" date="2018-08" db="EMBL/GenBank/DDBJ databases">
        <title>A genome reference for cultivated species of the human gut microbiota.</title>
        <authorList>
            <person name="Zou Y."/>
            <person name="Xue W."/>
            <person name="Luo G."/>
        </authorList>
    </citation>
    <scope>NUCLEOTIDE SEQUENCE [LARGE SCALE GENOMIC DNA]</scope>
    <source>
        <strain evidence="2 3">AM37-3BH</strain>
    </source>
</reference>
<dbReference type="Pfam" id="PF25199">
    <property type="entry name" value="nSTAND_NTPase5"/>
    <property type="match status" value="1"/>
</dbReference>